<protein>
    <recommendedName>
        <fullName evidence="2">leucine--tRNA ligase</fullName>
        <ecNumber evidence="2">6.1.1.4</ecNumber>
    </recommendedName>
</protein>
<dbReference type="OrthoDB" id="15954at2759"/>
<dbReference type="PANTHER" id="PTHR43740">
    <property type="entry name" value="LEUCYL-TRNA SYNTHETASE"/>
    <property type="match status" value="1"/>
</dbReference>
<dbReference type="EC" id="6.1.1.4" evidence="2"/>
<evidence type="ECO:0000313" key="10">
    <source>
        <dbReference type="Proteomes" id="UP000281553"/>
    </source>
</evidence>
<dbReference type="AlphaFoldDB" id="A0A3P7MFF4"/>
<keyword evidence="4" id="KW-0547">Nucleotide-binding</keyword>
<dbReference type="Proteomes" id="UP000281553">
    <property type="component" value="Unassembled WGS sequence"/>
</dbReference>
<evidence type="ECO:0000256" key="7">
    <source>
        <dbReference type="ARBA" id="ARBA00023146"/>
    </source>
</evidence>
<dbReference type="PRINTS" id="PR00985">
    <property type="entry name" value="TRNASYNTHLEU"/>
</dbReference>
<keyword evidence="3" id="KW-0436">Ligase</keyword>
<evidence type="ECO:0000256" key="3">
    <source>
        <dbReference type="ARBA" id="ARBA00022598"/>
    </source>
</evidence>
<reference evidence="9 10" key="1">
    <citation type="submission" date="2018-11" db="EMBL/GenBank/DDBJ databases">
        <authorList>
            <consortium name="Pathogen Informatics"/>
        </authorList>
    </citation>
    <scope>NUCLEOTIDE SEQUENCE [LARGE SCALE GENOMIC DNA]</scope>
</reference>
<evidence type="ECO:0000256" key="5">
    <source>
        <dbReference type="ARBA" id="ARBA00022840"/>
    </source>
</evidence>
<dbReference type="InterPro" id="IPR002302">
    <property type="entry name" value="Leu-tRNA-ligase"/>
</dbReference>
<sequence>MREQLTRDMLLSLDWTREISTCDPAYYRWTQWLFIKLYKAGLAYRRLAVVNWDPVDQTVLANELVDAEGRSWRSGAVVQKRTMRQWYFRTLAYSTVGETIEVCHMLDL</sequence>
<dbReference type="GO" id="GO:0005524">
    <property type="term" value="F:ATP binding"/>
    <property type="evidence" value="ECO:0007669"/>
    <property type="project" value="UniProtKB-KW"/>
</dbReference>
<evidence type="ECO:0000256" key="6">
    <source>
        <dbReference type="ARBA" id="ARBA00022917"/>
    </source>
</evidence>
<keyword evidence="6" id="KW-0648">Protein biosynthesis</keyword>
<dbReference type="GO" id="GO:0032543">
    <property type="term" value="P:mitochondrial translation"/>
    <property type="evidence" value="ECO:0007669"/>
    <property type="project" value="TreeGrafter"/>
</dbReference>
<name>A0A3P7MFF4_DIBLA</name>
<accession>A0A3P7MFF4</accession>
<keyword evidence="5" id="KW-0067">ATP-binding</keyword>
<dbReference type="InterPro" id="IPR002300">
    <property type="entry name" value="aa-tRNA-synth_Ia"/>
</dbReference>
<dbReference type="GO" id="GO:0005739">
    <property type="term" value="C:mitochondrion"/>
    <property type="evidence" value="ECO:0007669"/>
    <property type="project" value="TreeGrafter"/>
</dbReference>
<dbReference type="PANTHER" id="PTHR43740:SF2">
    <property type="entry name" value="LEUCINE--TRNA LIGASE, MITOCHONDRIAL"/>
    <property type="match status" value="1"/>
</dbReference>
<dbReference type="SUPFAM" id="SSF52374">
    <property type="entry name" value="Nucleotidylyl transferase"/>
    <property type="match status" value="1"/>
</dbReference>
<evidence type="ECO:0000256" key="1">
    <source>
        <dbReference type="ARBA" id="ARBA00005594"/>
    </source>
</evidence>
<feature type="domain" description="Aminoacyl-tRNA synthetase class Ia" evidence="8">
    <location>
        <begin position="7"/>
        <end position="89"/>
    </location>
</feature>
<proteinExistence type="inferred from homology"/>
<keyword evidence="10" id="KW-1185">Reference proteome</keyword>
<dbReference type="GO" id="GO:0006429">
    <property type="term" value="P:leucyl-tRNA aminoacylation"/>
    <property type="evidence" value="ECO:0007669"/>
    <property type="project" value="InterPro"/>
</dbReference>
<dbReference type="InterPro" id="IPR014729">
    <property type="entry name" value="Rossmann-like_a/b/a_fold"/>
</dbReference>
<organism evidence="9 10">
    <name type="scientific">Dibothriocephalus latus</name>
    <name type="common">Fish tapeworm</name>
    <name type="synonym">Diphyllobothrium latum</name>
    <dbReference type="NCBI Taxonomy" id="60516"/>
    <lineage>
        <taxon>Eukaryota</taxon>
        <taxon>Metazoa</taxon>
        <taxon>Spiralia</taxon>
        <taxon>Lophotrochozoa</taxon>
        <taxon>Platyhelminthes</taxon>
        <taxon>Cestoda</taxon>
        <taxon>Eucestoda</taxon>
        <taxon>Diphyllobothriidea</taxon>
        <taxon>Diphyllobothriidae</taxon>
        <taxon>Dibothriocephalus</taxon>
    </lineage>
</organism>
<dbReference type="Pfam" id="PF00133">
    <property type="entry name" value="tRNA-synt_1"/>
    <property type="match status" value="1"/>
</dbReference>
<comment type="similarity">
    <text evidence="1">Belongs to the class-I aminoacyl-tRNA synthetase family.</text>
</comment>
<keyword evidence="7" id="KW-0030">Aminoacyl-tRNA synthetase</keyword>
<dbReference type="Gene3D" id="3.40.50.620">
    <property type="entry name" value="HUPs"/>
    <property type="match status" value="1"/>
</dbReference>
<evidence type="ECO:0000313" key="9">
    <source>
        <dbReference type="EMBL" id="VDN16651.1"/>
    </source>
</evidence>
<evidence type="ECO:0000256" key="2">
    <source>
        <dbReference type="ARBA" id="ARBA00013164"/>
    </source>
</evidence>
<dbReference type="EMBL" id="UYRU01066610">
    <property type="protein sequence ID" value="VDN16651.1"/>
    <property type="molecule type" value="Genomic_DNA"/>
</dbReference>
<gene>
    <name evidence="9" type="ORF">DILT_LOCUS12482</name>
</gene>
<evidence type="ECO:0000256" key="4">
    <source>
        <dbReference type="ARBA" id="ARBA00022741"/>
    </source>
</evidence>
<evidence type="ECO:0000259" key="8">
    <source>
        <dbReference type="Pfam" id="PF00133"/>
    </source>
</evidence>
<dbReference type="GO" id="GO:0004823">
    <property type="term" value="F:leucine-tRNA ligase activity"/>
    <property type="evidence" value="ECO:0007669"/>
    <property type="project" value="UniProtKB-EC"/>
</dbReference>